<gene>
    <name evidence="1" type="ORF">BTN49_1066</name>
</gene>
<sequence>MPLISKQIVDNASLVLSDQKFRTEYTGKVKLLLMIEDNTYT</sequence>
<reference evidence="2" key="1">
    <citation type="submission" date="2017-04" db="EMBL/GenBank/DDBJ databases">
        <title>Genome evolution of the luminous symbionts of deep sea anglerfish.</title>
        <authorList>
            <person name="Hendry T.A."/>
        </authorList>
    </citation>
    <scope>NUCLEOTIDE SEQUENCE [LARGE SCALE GENOMIC DNA]</scope>
</reference>
<dbReference type="EMBL" id="NBYY01000011">
    <property type="protein sequence ID" value="PCS23074.1"/>
    <property type="molecule type" value="Genomic_DNA"/>
</dbReference>
<keyword evidence="2" id="KW-1185">Reference proteome</keyword>
<proteinExistence type="predicted"/>
<protein>
    <submittedName>
        <fullName evidence="1">Uncharacterized protein</fullName>
    </submittedName>
</protein>
<dbReference type="Proteomes" id="UP000219020">
    <property type="component" value="Unassembled WGS sequence"/>
</dbReference>
<evidence type="ECO:0000313" key="2">
    <source>
        <dbReference type="Proteomes" id="UP000219020"/>
    </source>
</evidence>
<evidence type="ECO:0000313" key="1">
    <source>
        <dbReference type="EMBL" id="PCS23074.1"/>
    </source>
</evidence>
<accession>A0A2A5T4J5</accession>
<organism evidence="1 2">
    <name type="scientific">Candidatus Enterovibrio escicola</name>
    <dbReference type="NCBI Taxonomy" id="1927127"/>
    <lineage>
        <taxon>Bacteria</taxon>
        <taxon>Pseudomonadati</taxon>
        <taxon>Pseudomonadota</taxon>
        <taxon>Gammaproteobacteria</taxon>
        <taxon>Vibrionales</taxon>
        <taxon>Vibrionaceae</taxon>
        <taxon>Enterovibrio</taxon>
    </lineage>
</organism>
<dbReference type="AlphaFoldDB" id="A0A2A5T4J5"/>
<comment type="caution">
    <text evidence="1">The sequence shown here is derived from an EMBL/GenBank/DDBJ whole genome shotgun (WGS) entry which is preliminary data.</text>
</comment>
<name>A0A2A5T4J5_9GAMM</name>